<dbReference type="HOGENOM" id="CLU_2870845_0_0_1"/>
<accession>A0A0D9VLT4</accession>
<keyword evidence="2" id="KW-1185">Reference proteome</keyword>
<name>A0A0D9VLT4_9ORYZ</name>
<reference evidence="1 2" key="1">
    <citation type="submission" date="2012-08" db="EMBL/GenBank/DDBJ databases">
        <title>Oryza genome evolution.</title>
        <authorList>
            <person name="Wing R.A."/>
        </authorList>
    </citation>
    <scope>NUCLEOTIDE SEQUENCE</scope>
</reference>
<evidence type="ECO:0000313" key="1">
    <source>
        <dbReference type="EnsemblPlants" id="LPERR02G28560.1"/>
    </source>
</evidence>
<sequence>MLKYVAAAGGRAIEQEAQATADRKTLRRLRLRWWVAAKYRRLRACYAKAIRDVLEGAVRADAGV</sequence>
<evidence type="ECO:0000313" key="2">
    <source>
        <dbReference type="Proteomes" id="UP000032180"/>
    </source>
</evidence>
<dbReference type="Proteomes" id="UP000032180">
    <property type="component" value="Chromosome 2"/>
</dbReference>
<dbReference type="Gramene" id="LPERR02G28560.1">
    <property type="protein sequence ID" value="LPERR02G28560.1"/>
    <property type="gene ID" value="LPERR02G28560"/>
</dbReference>
<dbReference type="AlphaFoldDB" id="A0A0D9VLT4"/>
<reference evidence="1" key="3">
    <citation type="submission" date="2015-04" db="UniProtKB">
        <authorList>
            <consortium name="EnsemblPlants"/>
        </authorList>
    </citation>
    <scope>IDENTIFICATION</scope>
</reference>
<organism evidence="1 2">
    <name type="scientific">Leersia perrieri</name>
    <dbReference type="NCBI Taxonomy" id="77586"/>
    <lineage>
        <taxon>Eukaryota</taxon>
        <taxon>Viridiplantae</taxon>
        <taxon>Streptophyta</taxon>
        <taxon>Embryophyta</taxon>
        <taxon>Tracheophyta</taxon>
        <taxon>Spermatophyta</taxon>
        <taxon>Magnoliopsida</taxon>
        <taxon>Liliopsida</taxon>
        <taxon>Poales</taxon>
        <taxon>Poaceae</taxon>
        <taxon>BOP clade</taxon>
        <taxon>Oryzoideae</taxon>
        <taxon>Oryzeae</taxon>
        <taxon>Oryzinae</taxon>
        <taxon>Leersia</taxon>
    </lineage>
</organism>
<proteinExistence type="predicted"/>
<protein>
    <submittedName>
        <fullName evidence="1">Uncharacterized protein</fullName>
    </submittedName>
</protein>
<reference evidence="2" key="2">
    <citation type="submission" date="2013-12" db="EMBL/GenBank/DDBJ databases">
        <authorList>
            <person name="Yu Y."/>
            <person name="Lee S."/>
            <person name="de Baynast K."/>
            <person name="Wissotski M."/>
            <person name="Liu L."/>
            <person name="Talag J."/>
            <person name="Goicoechea J."/>
            <person name="Angelova A."/>
            <person name="Jetty R."/>
            <person name="Kudrna D."/>
            <person name="Golser W."/>
            <person name="Rivera L."/>
            <person name="Zhang J."/>
            <person name="Wing R."/>
        </authorList>
    </citation>
    <scope>NUCLEOTIDE SEQUENCE</scope>
</reference>
<dbReference type="EnsemblPlants" id="LPERR02G28560.1">
    <property type="protein sequence ID" value="LPERR02G28560.1"/>
    <property type="gene ID" value="LPERR02G28560"/>
</dbReference>